<evidence type="ECO:0000256" key="4">
    <source>
        <dbReference type="ARBA" id="ARBA00023180"/>
    </source>
</evidence>
<name>A0AAN9XYB6_9HEMI</name>
<dbReference type="GO" id="GO:0004558">
    <property type="term" value="F:alpha-1,4-glucosidase activity"/>
    <property type="evidence" value="ECO:0007669"/>
    <property type="project" value="UniProtKB-EC"/>
</dbReference>
<dbReference type="Gene3D" id="3.20.20.80">
    <property type="entry name" value="Glycosidases"/>
    <property type="match status" value="1"/>
</dbReference>
<keyword evidence="5" id="KW-0326">Glycosidase</keyword>
<dbReference type="Gene3D" id="3.90.400.10">
    <property type="entry name" value="Oligo-1,6-glucosidase, Domain 2"/>
    <property type="match status" value="1"/>
</dbReference>
<dbReference type="Proteomes" id="UP001367676">
    <property type="component" value="Unassembled WGS sequence"/>
</dbReference>
<feature type="signal peptide" evidence="6">
    <location>
        <begin position="1"/>
        <end position="15"/>
    </location>
</feature>
<evidence type="ECO:0000256" key="1">
    <source>
        <dbReference type="ARBA" id="ARBA00001657"/>
    </source>
</evidence>
<comment type="caution">
    <text evidence="8">The sequence shown here is derived from an EMBL/GenBank/DDBJ whole genome shotgun (WGS) entry which is preliminary data.</text>
</comment>
<evidence type="ECO:0000256" key="2">
    <source>
        <dbReference type="ARBA" id="ARBA00008061"/>
    </source>
</evidence>
<dbReference type="EMBL" id="JBBCAQ010000037">
    <property type="protein sequence ID" value="KAK7574421.1"/>
    <property type="molecule type" value="Genomic_DNA"/>
</dbReference>
<feature type="chain" id="PRO_5042933538" description="alpha-glucosidase" evidence="6">
    <location>
        <begin position="16"/>
        <end position="538"/>
    </location>
</feature>
<sequence>MKLLWSILCLTHVLALDRDWWKHSTMYEIFTPSYKDSNGDGWGDLKGIASKLDYLKNLGIDTIYLTPYHPSPMKDTGYDVADYYAIHPSFGTMADFDELMNQLKKRGMKLIMDLVINHSSDQHQWFKKSIDRVDPYTDYYVWRDPKGYDNKNHPIEPNNWCSWGGSSAWKWNENRKQFYYHVFLPEQPDLNYRNPQVVREMKKIIKFWLNKGVAGMRLDAASHIMEDSSFEDEEPINAENKGKKVGCFELKRTKTVQTRDTFNFLRQIRSHVDEISAKANTLERIVILETFANEEELKEYYGHFSDPGCHYVFNWFFACQFDYLSPNSINYSINYWMHVTPNSSAFNWQLGTHDAFRISFKFVQEYVDVMFTLISTLPGIVILYYGEEIGMTSGVVRPNHWGHYFNGFHRTPMQWDGSLSGGFSSNSKTWLPVNPNYWRVNVKEQQLKPNSVYNFVKSLLALRKLDTFMYGDFQKFILSDWVLVIKRSYKDKMYLVVLNLGTERKKVNLDPYIPVATEVTALKVQLSTSNSKLKKGYN</sequence>
<dbReference type="InterPro" id="IPR006047">
    <property type="entry name" value="GH13_cat_dom"/>
</dbReference>
<evidence type="ECO:0000256" key="6">
    <source>
        <dbReference type="SAM" id="SignalP"/>
    </source>
</evidence>
<comment type="catalytic activity">
    <reaction evidence="1">
        <text>Hydrolysis of terminal, non-reducing (1-&gt;4)-linked alpha-D-glucose residues with release of alpha-D-glucose.</text>
        <dbReference type="EC" id="3.2.1.20"/>
    </reaction>
</comment>
<dbReference type="EC" id="3.2.1.20" evidence="3"/>
<evidence type="ECO:0000313" key="9">
    <source>
        <dbReference type="Proteomes" id="UP001367676"/>
    </source>
</evidence>
<gene>
    <name evidence="8" type="ORF">V9T40_011612</name>
</gene>
<dbReference type="SUPFAM" id="SSF51445">
    <property type="entry name" value="(Trans)glycosidases"/>
    <property type="match status" value="1"/>
</dbReference>
<keyword evidence="5" id="KW-0378">Hydrolase</keyword>
<dbReference type="GO" id="GO:0005975">
    <property type="term" value="P:carbohydrate metabolic process"/>
    <property type="evidence" value="ECO:0007669"/>
    <property type="project" value="InterPro"/>
</dbReference>
<dbReference type="PANTHER" id="PTHR10357:SF179">
    <property type="entry name" value="NEUTRAL AND BASIC AMINO ACID TRANSPORT PROTEIN RBAT"/>
    <property type="match status" value="1"/>
</dbReference>
<comment type="similarity">
    <text evidence="2">Belongs to the glycosyl hydrolase 13 family.</text>
</comment>
<dbReference type="SMART" id="SM00642">
    <property type="entry name" value="Aamy"/>
    <property type="match status" value="1"/>
</dbReference>
<keyword evidence="9" id="KW-1185">Reference proteome</keyword>
<keyword evidence="4" id="KW-0325">Glycoprotein</keyword>
<dbReference type="InterPro" id="IPR045857">
    <property type="entry name" value="O16G_dom_2"/>
</dbReference>
<reference evidence="8 9" key="1">
    <citation type="submission" date="2024-03" db="EMBL/GenBank/DDBJ databases">
        <title>Adaptation during the transition from Ophiocordyceps entomopathogen to insect associate is accompanied by gene loss and intensified selection.</title>
        <authorList>
            <person name="Ward C.M."/>
            <person name="Onetto C.A."/>
            <person name="Borneman A.R."/>
        </authorList>
    </citation>
    <scope>NUCLEOTIDE SEQUENCE [LARGE SCALE GENOMIC DNA]</scope>
    <source>
        <strain evidence="8">AWRI1</strain>
        <tissue evidence="8">Single Adult Female</tissue>
    </source>
</reference>
<dbReference type="Pfam" id="PF00128">
    <property type="entry name" value="Alpha-amylase"/>
    <property type="match status" value="1"/>
</dbReference>
<dbReference type="AlphaFoldDB" id="A0AAN9XYB6"/>
<dbReference type="PANTHER" id="PTHR10357">
    <property type="entry name" value="ALPHA-AMYLASE FAMILY MEMBER"/>
    <property type="match status" value="1"/>
</dbReference>
<dbReference type="InterPro" id="IPR017853">
    <property type="entry name" value="GH"/>
</dbReference>
<accession>A0AAN9XYB6</accession>
<proteinExistence type="inferred from homology"/>
<evidence type="ECO:0000256" key="5">
    <source>
        <dbReference type="ARBA" id="ARBA00023295"/>
    </source>
</evidence>
<keyword evidence="6" id="KW-0732">Signal</keyword>
<protein>
    <recommendedName>
        <fullName evidence="3">alpha-glucosidase</fullName>
        <ecNumber evidence="3">3.2.1.20</ecNumber>
    </recommendedName>
</protein>
<dbReference type="FunFam" id="3.90.400.10:FF:000001">
    <property type="entry name" value="Maltase A3, isoform A"/>
    <property type="match status" value="1"/>
</dbReference>
<evidence type="ECO:0000313" key="8">
    <source>
        <dbReference type="EMBL" id="KAK7574421.1"/>
    </source>
</evidence>
<feature type="domain" description="Glycosyl hydrolase family 13 catalytic" evidence="7">
    <location>
        <begin position="28"/>
        <end position="409"/>
    </location>
</feature>
<evidence type="ECO:0000256" key="3">
    <source>
        <dbReference type="ARBA" id="ARBA00012741"/>
    </source>
</evidence>
<organism evidence="8 9">
    <name type="scientific">Parthenolecanium corni</name>
    <dbReference type="NCBI Taxonomy" id="536013"/>
    <lineage>
        <taxon>Eukaryota</taxon>
        <taxon>Metazoa</taxon>
        <taxon>Ecdysozoa</taxon>
        <taxon>Arthropoda</taxon>
        <taxon>Hexapoda</taxon>
        <taxon>Insecta</taxon>
        <taxon>Pterygota</taxon>
        <taxon>Neoptera</taxon>
        <taxon>Paraneoptera</taxon>
        <taxon>Hemiptera</taxon>
        <taxon>Sternorrhyncha</taxon>
        <taxon>Coccoidea</taxon>
        <taxon>Coccidae</taxon>
        <taxon>Parthenolecanium</taxon>
    </lineage>
</organism>
<evidence type="ECO:0000259" key="7">
    <source>
        <dbReference type="SMART" id="SM00642"/>
    </source>
</evidence>